<feature type="region of interest" description="Disordered" evidence="8">
    <location>
        <begin position="67"/>
        <end position="103"/>
    </location>
</feature>
<feature type="compositionally biased region" description="Polar residues" evidence="8">
    <location>
        <begin position="73"/>
        <end position="103"/>
    </location>
</feature>
<feature type="domain" description="C2H2-type" evidence="9">
    <location>
        <begin position="177"/>
        <end position="204"/>
    </location>
</feature>
<dbReference type="Gene3D" id="3.30.160.60">
    <property type="entry name" value="Classic Zinc Finger"/>
    <property type="match status" value="3"/>
</dbReference>
<dbReference type="Proteomes" id="UP001162164">
    <property type="component" value="Unassembled WGS sequence"/>
</dbReference>
<keyword evidence="6" id="KW-0539">Nucleus</keyword>
<reference evidence="10" key="1">
    <citation type="journal article" date="2023" name="Insect Mol. Biol.">
        <title>Genome sequencing provides insights into the evolution of gene families encoding plant cell wall-degrading enzymes in longhorned beetles.</title>
        <authorList>
            <person name="Shin N.R."/>
            <person name="Okamura Y."/>
            <person name="Kirsch R."/>
            <person name="Pauchet Y."/>
        </authorList>
    </citation>
    <scope>NUCLEOTIDE SEQUENCE</scope>
    <source>
        <strain evidence="10">MMC_N1</strain>
    </source>
</reference>
<dbReference type="InterPro" id="IPR036236">
    <property type="entry name" value="Znf_C2H2_sf"/>
</dbReference>
<evidence type="ECO:0000259" key="9">
    <source>
        <dbReference type="PROSITE" id="PS50157"/>
    </source>
</evidence>
<evidence type="ECO:0000256" key="1">
    <source>
        <dbReference type="ARBA" id="ARBA00004123"/>
    </source>
</evidence>
<keyword evidence="11" id="KW-1185">Reference proteome</keyword>
<feature type="domain" description="C2H2-type" evidence="9">
    <location>
        <begin position="233"/>
        <end position="261"/>
    </location>
</feature>
<evidence type="ECO:0000256" key="3">
    <source>
        <dbReference type="ARBA" id="ARBA00022737"/>
    </source>
</evidence>
<sequence length="323" mass="37285">MNTSNINYQDFPKICRICLRGGDFQHNFVKEKINELEDVSSFIEKCKNSDTYLRQIYVLVEKREYDSDECGNDSDSNKFGESQNETQTVKSNSDSENNGLSSESVKKHVTINKTLESKKCRSKTCQICRENIGIGGWKKNIINIMPMDCRCPICDKPFYPRYRLTIHLKSHRRNTPYECPKCSKMFVFAEDLRKHVLTHKGVKPFVCSICKKGFLRKRSLDEHMNFHTGETPYICIYCGEGFKRLADHLAHAYHSHNKSTEDVPKHKRKYTEKRVHLNLKCKICEKVFASRSVNTGIGITGIKRLDASAHRTSTKPLLELSIS</sequence>
<dbReference type="EMBL" id="JAPWTJ010000175">
    <property type="protein sequence ID" value="KAJ8981611.1"/>
    <property type="molecule type" value="Genomic_DNA"/>
</dbReference>
<evidence type="ECO:0000256" key="8">
    <source>
        <dbReference type="SAM" id="MobiDB-lite"/>
    </source>
</evidence>
<keyword evidence="3" id="KW-0677">Repeat</keyword>
<dbReference type="PROSITE" id="PS50157">
    <property type="entry name" value="ZINC_FINGER_C2H2_2"/>
    <property type="match status" value="4"/>
</dbReference>
<keyword evidence="5" id="KW-0862">Zinc</keyword>
<evidence type="ECO:0000313" key="10">
    <source>
        <dbReference type="EMBL" id="KAJ8981611.1"/>
    </source>
</evidence>
<dbReference type="SUPFAM" id="SSF57667">
    <property type="entry name" value="beta-beta-alpha zinc fingers"/>
    <property type="match status" value="2"/>
</dbReference>
<organism evidence="10 11">
    <name type="scientific">Molorchus minor</name>
    <dbReference type="NCBI Taxonomy" id="1323400"/>
    <lineage>
        <taxon>Eukaryota</taxon>
        <taxon>Metazoa</taxon>
        <taxon>Ecdysozoa</taxon>
        <taxon>Arthropoda</taxon>
        <taxon>Hexapoda</taxon>
        <taxon>Insecta</taxon>
        <taxon>Pterygota</taxon>
        <taxon>Neoptera</taxon>
        <taxon>Endopterygota</taxon>
        <taxon>Coleoptera</taxon>
        <taxon>Polyphaga</taxon>
        <taxon>Cucujiformia</taxon>
        <taxon>Chrysomeloidea</taxon>
        <taxon>Cerambycidae</taxon>
        <taxon>Lamiinae</taxon>
        <taxon>Monochamini</taxon>
        <taxon>Molorchus</taxon>
    </lineage>
</organism>
<dbReference type="PROSITE" id="PS00028">
    <property type="entry name" value="ZINC_FINGER_C2H2_1"/>
    <property type="match status" value="4"/>
</dbReference>
<evidence type="ECO:0000256" key="6">
    <source>
        <dbReference type="ARBA" id="ARBA00023242"/>
    </source>
</evidence>
<dbReference type="InterPro" id="IPR013087">
    <property type="entry name" value="Znf_C2H2_type"/>
</dbReference>
<feature type="domain" description="C2H2-type" evidence="9">
    <location>
        <begin position="205"/>
        <end position="232"/>
    </location>
</feature>
<protein>
    <recommendedName>
        <fullName evidence="9">C2H2-type domain-containing protein</fullName>
    </recommendedName>
</protein>
<dbReference type="SMART" id="SM00355">
    <property type="entry name" value="ZnF_C2H2"/>
    <property type="match status" value="4"/>
</dbReference>
<evidence type="ECO:0000256" key="2">
    <source>
        <dbReference type="ARBA" id="ARBA00022723"/>
    </source>
</evidence>
<evidence type="ECO:0000256" key="4">
    <source>
        <dbReference type="ARBA" id="ARBA00022771"/>
    </source>
</evidence>
<dbReference type="Pfam" id="PF00096">
    <property type="entry name" value="zf-C2H2"/>
    <property type="match status" value="2"/>
</dbReference>
<comment type="subcellular location">
    <subcellularLocation>
        <location evidence="1">Nucleus</location>
    </subcellularLocation>
</comment>
<feature type="domain" description="C2H2-type" evidence="9">
    <location>
        <begin position="149"/>
        <end position="176"/>
    </location>
</feature>
<evidence type="ECO:0000256" key="5">
    <source>
        <dbReference type="ARBA" id="ARBA00022833"/>
    </source>
</evidence>
<comment type="caution">
    <text evidence="10">The sequence shown here is derived from an EMBL/GenBank/DDBJ whole genome shotgun (WGS) entry which is preliminary data.</text>
</comment>
<dbReference type="PANTHER" id="PTHR24394">
    <property type="entry name" value="ZINC FINGER PROTEIN"/>
    <property type="match status" value="1"/>
</dbReference>
<dbReference type="PANTHER" id="PTHR24394:SF29">
    <property type="entry name" value="MYONEURIN"/>
    <property type="match status" value="1"/>
</dbReference>
<proteinExistence type="predicted"/>
<keyword evidence="2" id="KW-0479">Metal-binding</keyword>
<keyword evidence="4 7" id="KW-0863">Zinc-finger</keyword>
<gene>
    <name evidence="10" type="ORF">NQ317_011893</name>
</gene>
<name>A0ABQ9JUT4_9CUCU</name>
<evidence type="ECO:0000313" key="11">
    <source>
        <dbReference type="Proteomes" id="UP001162164"/>
    </source>
</evidence>
<accession>A0ABQ9JUT4</accession>
<evidence type="ECO:0000256" key="7">
    <source>
        <dbReference type="PROSITE-ProRule" id="PRU00042"/>
    </source>
</evidence>